<proteinExistence type="predicted"/>
<feature type="region of interest" description="Disordered" evidence="1">
    <location>
        <begin position="163"/>
        <end position="211"/>
    </location>
</feature>
<feature type="compositionally biased region" description="Acidic residues" evidence="1">
    <location>
        <begin position="229"/>
        <end position="238"/>
    </location>
</feature>
<organism evidence="2 3">
    <name type="scientific">Favolaschia claudopus</name>
    <dbReference type="NCBI Taxonomy" id="2862362"/>
    <lineage>
        <taxon>Eukaryota</taxon>
        <taxon>Fungi</taxon>
        <taxon>Dikarya</taxon>
        <taxon>Basidiomycota</taxon>
        <taxon>Agaricomycotina</taxon>
        <taxon>Agaricomycetes</taxon>
        <taxon>Agaricomycetidae</taxon>
        <taxon>Agaricales</taxon>
        <taxon>Marasmiineae</taxon>
        <taxon>Mycenaceae</taxon>
        <taxon>Favolaschia</taxon>
    </lineage>
</organism>
<reference evidence="2 3" key="1">
    <citation type="journal article" date="2024" name="J Genomics">
        <title>Draft genome sequencing and assembly of Favolaschia claudopus CIRM-BRFM 2984 isolated from oak limbs.</title>
        <authorList>
            <person name="Navarro D."/>
            <person name="Drula E."/>
            <person name="Chaduli D."/>
            <person name="Cazenave R."/>
            <person name="Ahrendt S."/>
            <person name="Wang J."/>
            <person name="Lipzen A."/>
            <person name="Daum C."/>
            <person name="Barry K."/>
            <person name="Grigoriev I.V."/>
            <person name="Favel A."/>
            <person name="Rosso M.N."/>
            <person name="Martin F."/>
        </authorList>
    </citation>
    <scope>NUCLEOTIDE SEQUENCE [LARGE SCALE GENOMIC DNA]</scope>
    <source>
        <strain evidence="2 3">CIRM-BRFM 2984</strain>
    </source>
</reference>
<feature type="compositionally biased region" description="Low complexity" evidence="1">
    <location>
        <begin position="163"/>
        <end position="196"/>
    </location>
</feature>
<name>A0AAW0AZP2_9AGAR</name>
<sequence>MSTPPTPNRRVEAPHSNPPLSTSPARTPEDPSLAGPNSLPNDTPQHEAGAASLPDGPAPPVVCKALCYETLTTNSIFGLPTSQKVHLVRRIRERYAARSNVQFRTTPRSRTQREERKARVLMSWDVAAQYFQDMYNAQVLATAQATVAAAAVTEAAERAAHQAAQHAEAALRAAQQAGAAQQPTGQAASPTTAQQAGPEADDEVPPLIPPRVFSLPDEFIGVLNAATGWDDDDDDDDIYFGNSATEDSTPSGPSSSGPAPSGLPPSSYLLRAWSRLGFNSFFPRPFTETAETVEDMEADTAEGDTVEAAAARAAAEGGGPFHIIKMLSMYGATHVTCRCTDGRHREHERREAFAFHGLDGAVVVKRARTSVLPMQ</sequence>
<dbReference type="Proteomes" id="UP001362999">
    <property type="component" value="Unassembled WGS sequence"/>
</dbReference>
<gene>
    <name evidence="2" type="ORF">R3P38DRAFT_3200301</name>
</gene>
<dbReference type="AlphaFoldDB" id="A0AAW0AZP2"/>
<feature type="region of interest" description="Disordered" evidence="1">
    <location>
        <begin position="226"/>
        <end position="263"/>
    </location>
</feature>
<accession>A0AAW0AZP2</accession>
<evidence type="ECO:0000313" key="2">
    <source>
        <dbReference type="EMBL" id="KAK7019060.1"/>
    </source>
</evidence>
<evidence type="ECO:0000313" key="3">
    <source>
        <dbReference type="Proteomes" id="UP001362999"/>
    </source>
</evidence>
<feature type="region of interest" description="Disordered" evidence="1">
    <location>
        <begin position="1"/>
        <end position="56"/>
    </location>
</feature>
<feature type="compositionally biased region" description="Low complexity" evidence="1">
    <location>
        <begin position="248"/>
        <end position="263"/>
    </location>
</feature>
<evidence type="ECO:0000256" key="1">
    <source>
        <dbReference type="SAM" id="MobiDB-lite"/>
    </source>
</evidence>
<dbReference type="EMBL" id="JAWWNJ010000045">
    <property type="protein sequence ID" value="KAK7019060.1"/>
    <property type="molecule type" value="Genomic_DNA"/>
</dbReference>
<keyword evidence="3" id="KW-1185">Reference proteome</keyword>
<protein>
    <submittedName>
        <fullName evidence="2">Uncharacterized protein</fullName>
    </submittedName>
</protein>
<comment type="caution">
    <text evidence="2">The sequence shown here is derived from an EMBL/GenBank/DDBJ whole genome shotgun (WGS) entry which is preliminary data.</text>
</comment>